<keyword evidence="2" id="KW-1185">Reference proteome</keyword>
<comment type="caution">
    <text evidence="1">The sequence shown here is derived from an EMBL/GenBank/DDBJ whole genome shotgun (WGS) entry which is preliminary data.</text>
</comment>
<dbReference type="RefSeq" id="WP_155667884.1">
    <property type="nucleotide sequence ID" value="NZ_WOCA01000003.1"/>
</dbReference>
<protein>
    <submittedName>
        <fullName evidence="1">Uncharacterized protein</fullName>
    </submittedName>
</protein>
<evidence type="ECO:0000313" key="1">
    <source>
        <dbReference type="EMBL" id="MUK87918.1"/>
    </source>
</evidence>
<sequence>MEWIEVNAEEDIDGLLNKFNYFHDSCLKELIMHTDSYVNKELSMGISTGLDTTIRMLFQRQGEKPSAIELLFEGVTQFQLRPSSENHDSIILDAVIFLQDGSYYWTDYPDWKPGEVNQEVTYISAKHLKWRDVSPWMGAKKRFGVLHED</sequence>
<dbReference type="AlphaFoldDB" id="A0A6N8FKV5"/>
<gene>
    <name evidence="1" type="ORF">GMD78_05835</name>
</gene>
<dbReference type="EMBL" id="WOCA01000003">
    <property type="protein sequence ID" value="MUK87918.1"/>
    <property type="molecule type" value="Genomic_DNA"/>
</dbReference>
<dbReference type="Proteomes" id="UP000469125">
    <property type="component" value="Unassembled WGS sequence"/>
</dbReference>
<evidence type="ECO:0000313" key="2">
    <source>
        <dbReference type="Proteomes" id="UP000469125"/>
    </source>
</evidence>
<organism evidence="1 2">
    <name type="scientific">Ornithinibacillus caprae</name>
    <dbReference type="NCBI Taxonomy" id="2678566"/>
    <lineage>
        <taxon>Bacteria</taxon>
        <taxon>Bacillati</taxon>
        <taxon>Bacillota</taxon>
        <taxon>Bacilli</taxon>
        <taxon>Bacillales</taxon>
        <taxon>Bacillaceae</taxon>
        <taxon>Ornithinibacillus</taxon>
    </lineage>
</organism>
<name>A0A6N8FKV5_9BACI</name>
<reference evidence="1 2" key="1">
    <citation type="submission" date="2019-11" db="EMBL/GenBank/DDBJ databases">
        <authorList>
            <person name="Li X."/>
        </authorList>
    </citation>
    <scope>NUCLEOTIDE SEQUENCE [LARGE SCALE GENOMIC DNA]</scope>
    <source>
        <strain evidence="1 2">L9</strain>
    </source>
</reference>
<accession>A0A6N8FKV5</accession>
<proteinExistence type="predicted"/>